<dbReference type="InterPro" id="IPR052170">
    <property type="entry name" value="M29_Exopeptidase"/>
</dbReference>
<dbReference type="STRING" id="351160.RRC485"/>
<dbReference type="InterPro" id="IPR058739">
    <property type="entry name" value="NicX"/>
</dbReference>
<dbReference type="EMBL" id="AM114193">
    <property type="protein sequence ID" value="CAJ38177.1"/>
    <property type="molecule type" value="Genomic_DNA"/>
</dbReference>
<gene>
    <name evidence="2" type="ORF">RRC485</name>
</gene>
<name>Q0W0B6_METAR</name>
<evidence type="ECO:0000256" key="1">
    <source>
        <dbReference type="ARBA" id="ARBA00022723"/>
    </source>
</evidence>
<dbReference type="GO" id="GO:0006508">
    <property type="term" value="P:proteolysis"/>
    <property type="evidence" value="ECO:0007669"/>
    <property type="project" value="InterPro"/>
</dbReference>
<protein>
    <recommendedName>
        <fullName evidence="4">Leucyl aminopeptidase (Aminopeptidase T)</fullName>
    </recommendedName>
</protein>
<dbReference type="SUPFAM" id="SSF144052">
    <property type="entry name" value="Thermophilic metalloprotease-like"/>
    <property type="match status" value="1"/>
</dbReference>
<evidence type="ECO:0008006" key="4">
    <source>
        <dbReference type="Google" id="ProtNLM"/>
    </source>
</evidence>
<dbReference type="PANTHER" id="PTHR34448:SF1">
    <property type="entry name" value="BLL6088 PROTEIN"/>
    <property type="match status" value="1"/>
</dbReference>
<dbReference type="Pfam" id="PF26233">
    <property type="entry name" value="NicX"/>
    <property type="match status" value="1"/>
</dbReference>
<evidence type="ECO:0000313" key="3">
    <source>
        <dbReference type="Proteomes" id="UP000000663"/>
    </source>
</evidence>
<dbReference type="Proteomes" id="UP000000663">
    <property type="component" value="Chromosome"/>
</dbReference>
<organism evidence="2 3">
    <name type="scientific">Methanocella arvoryzae (strain DSM 22066 / NBRC 105507 / MRE50)</name>
    <dbReference type="NCBI Taxonomy" id="351160"/>
    <lineage>
        <taxon>Archaea</taxon>
        <taxon>Methanobacteriati</taxon>
        <taxon>Methanobacteriota</taxon>
        <taxon>Stenosarchaea group</taxon>
        <taxon>Methanomicrobia</taxon>
        <taxon>Methanocellales</taxon>
        <taxon>Methanocellaceae</taxon>
        <taxon>Methanocella</taxon>
    </lineage>
</organism>
<sequence>MSSDERVLVVTDTVRKDIGVPIYQAALERGCDALLMEMKPRVRSGEEPPRAVEHALIHTDVFILVTTVSLSHTQARKEACKAGARGASIPIQSNDQDLVLRTFARGGMTADYPAMSKSIGRMMDRLKHIHEARVTTAKGTDITFTFEHRRWHADTGIVSKPGEFTNLPGGEVFVAPFSAEGTAVIDGTFGDFGILDEPLKLTVKDGYVTSAEGGHARELNKVFDHLGRNSRNIAELGIGMNPKARLCGILLEDEKVGNTVHVALGDNTGFGGEVSVPFHFDGIIKEPKLFLDGEEIDLKDYVFGAMKTTA</sequence>
<dbReference type="KEGG" id="rci:RRC485"/>
<accession>Q0W0B6</accession>
<keyword evidence="1" id="KW-0479">Metal-binding</keyword>
<dbReference type="GO" id="GO:0046872">
    <property type="term" value="F:metal ion binding"/>
    <property type="evidence" value="ECO:0007669"/>
    <property type="project" value="UniProtKB-KW"/>
</dbReference>
<dbReference type="GO" id="GO:0004177">
    <property type="term" value="F:aminopeptidase activity"/>
    <property type="evidence" value="ECO:0007669"/>
    <property type="project" value="InterPro"/>
</dbReference>
<dbReference type="PATRIC" id="fig|351160.9.peg.95"/>
<dbReference type="PANTHER" id="PTHR34448">
    <property type="entry name" value="AMINOPEPTIDASE"/>
    <property type="match status" value="1"/>
</dbReference>
<dbReference type="eggNOG" id="arCOG01890">
    <property type="taxonomic scope" value="Archaea"/>
</dbReference>
<dbReference type="AlphaFoldDB" id="Q0W0B6"/>
<reference evidence="2 3" key="1">
    <citation type="journal article" date="2006" name="Science">
        <title>Genome of rice cluster I archaea -- the key methane producers in the rice rhizosphere.</title>
        <authorList>
            <person name="Erkel C."/>
            <person name="Kube M."/>
            <person name="Reinhardt R."/>
            <person name="Liesack W."/>
        </authorList>
    </citation>
    <scope>NUCLEOTIDE SEQUENCE [LARGE SCALE GENOMIC DNA]</scope>
    <source>
        <strain evidence="3">DSM 22066 / NBRC 105507 / MRE50</strain>
    </source>
</reference>
<proteinExistence type="predicted"/>
<keyword evidence="3" id="KW-1185">Reference proteome</keyword>
<evidence type="ECO:0000313" key="2">
    <source>
        <dbReference type="EMBL" id="CAJ38177.1"/>
    </source>
</evidence>